<keyword evidence="5" id="KW-1185">Reference proteome</keyword>
<dbReference type="RefSeq" id="WP_101622923.1">
    <property type="nucleotide sequence ID" value="NZ_NMWT01000028.1"/>
</dbReference>
<evidence type="ECO:0000313" key="4">
    <source>
        <dbReference type="EMBL" id="PLS26278.1"/>
    </source>
</evidence>
<feature type="domain" description="DUF6591" evidence="3">
    <location>
        <begin position="274"/>
        <end position="491"/>
    </location>
</feature>
<dbReference type="AlphaFoldDB" id="A0A2N5IWE4"/>
<dbReference type="Pfam" id="PF20234">
    <property type="entry name" value="DUF6591"/>
    <property type="match status" value="1"/>
</dbReference>
<feature type="compositionally biased region" description="Low complexity" evidence="1">
    <location>
        <begin position="27"/>
        <end position="46"/>
    </location>
</feature>
<feature type="transmembrane region" description="Helical" evidence="2">
    <location>
        <begin position="175"/>
        <end position="194"/>
    </location>
</feature>
<dbReference type="InterPro" id="IPR046526">
    <property type="entry name" value="DUF6591"/>
</dbReference>
<evidence type="ECO:0000256" key="2">
    <source>
        <dbReference type="SAM" id="Phobius"/>
    </source>
</evidence>
<protein>
    <recommendedName>
        <fullName evidence="3">DUF6591 domain-containing protein</fullName>
    </recommendedName>
</protein>
<keyword evidence="2" id="KW-1133">Transmembrane helix</keyword>
<feature type="compositionally biased region" description="Polar residues" evidence="1">
    <location>
        <begin position="1"/>
        <end position="10"/>
    </location>
</feature>
<feature type="compositionally biased region" description="Low complexity" evidence="1">
    <location>
        <begin position="376"/>
        <end position="411"/>
    </location>
</feature>
<name>A0A2N5IWE4_9BIFI</name>
<feature type="region of interest" description="Disordered" evidence="1">
    <location>
        <begin position="366"/>
        <end position="411"/>
    </location>
</feature>
<comment type="caution">
    <text evidence="4">The sequence shown here is derived from an EMBL/GenBank/DDBJ whole genome shotgun (WGS) entry which is preliminary data.</text>
</comment>
<dbReference type="Proteomes" id="UP000235034">
    <property type="component" value="Unassembled WGS sequence"/>
</dbReference>
<evidence type="ECO:0000256" key="1">
    <source>
        <dbReference type="SAM" id="MobiDB-lite"/>
    </source>
</evidence>
<gene>
    <name evidence="4" type="ORF">Uis4E_1853</name>
</gene>
<proteinExistence type="predicted"/>
<dbReference type="EMBL" id="NMWT01000028">
    <property type="protein sequence ID" value="PLS26278.1"/>
    <property type="molecule type" value="Genomic_DNA"/>
</dbReference>
<evidence type="ECO:0000259" key="3">
    <source>
        <dbReference type="Pfam" id="PF20234"/>
    </source>
</evidence>
<keyword evidence="2" id="KW-0472">Membrane</keyword>
<dbReference type="OrthoDB" id="3227510at2"/>
<feature type="region of interest" description="Disordered" evidence="1">
    <location>
        <begin position="1"/>
        <end position="46"/>
    </location>
</feature>
<reference evidence="4 5" key="1">
    <citation type="submission" date="2017-07" db="EMBL/GenBank/DDBJ databases">
        <title>Bifidobacterium novel species.</title>
        <authorList>
            <person name="Lugli G.A."/>
            <person name="Milani C."/>
            <person name="Duranti S."/>
            <person name="Mangifesta M."/>
        </authorList>
    </citation>
    <scope>NUCLEOTIDE SEQUENCE [LARGE SCALE GENOMIC DNA]</scope>
    <source>
        <strain evidence="4 5">77</strain>
    </source>
</reference>
<organism evidence="4 5">
    <name type="scientific">Bifidobacterium parmae</name>
    <dbReference type="NCBI Taxonomy" id="361854"/>
    <lineage>
        <taxon>Bacteria</taxon>
        <taxon>Bacillati</taxon>
        <taxon>Actinomycetota</taxon>
        <taxon>Actinomycetes</taxon>
        <taxon>Bifidobacteriales</taxon>
        <taxon>Bifidobacteriaceae</taxon>
        <taxon>Bifidobacterium</taxon>
    </lineage>
</organism>
<accession>A0A2N5IWE4</accession>
<sequence length="493" mass="51536">MTSPTDQPTQPIEPAPASLPDQPTQPIEPAAREPQAAAPAAPAADRIYQAAPQQVFQAAHDQLSTGATFTLDTEDARTGTIAFHDYEDARFTLTLTPTPEGGTEARLTADGDGNGKRAGEFYTALDAAASMLPAPSPVSAATAASGAAAPGAPATPVIPAKGNAHAEPAKKTSKLAVSAIVIGALFLMGAFTTLNEWSDVVAFAVFNGLLSGFAVYATRKGGKVRGRLLAWVAVGLTVAAFVVGGVHVLIAAGQEKADHAALEQSFKESQKVTCKDLAWPTTGLATQLPQPASSSGEVNNESSSSFSVSVCDTDASQYASYVTSVQEKGFTVDYSKTDTAFNGKNEAGYSVHVSVNEYNKNVMDIAVYPPDDSSDDSATTDSGSSDGADGSTGTDSGADTSGQSSTQSGASDDFKAAMDSYEQTMNGYVDFMNKYNAEGQPASMLVDYTKWLKQYTDTAQKLDAIDESTLSPEDQQYYIEVQTRINQKLATLQ</sequence>
<feature type="transmembrane region" description="Helical" evidence="2">
    <location>
        <begin position="200"/>
        <end position="217"/>
    </location>
</feature>
<feature type="transmembrane region" description="Helical" evidence="2">
    <location>
        <begin position="229"/>
        <end position="250"/>
    </location>
</feature>
<evidence type="ECO:0000313" key="5">
    <source>
        <dbReference type="Proteomes" id="UP000235034"/>
    </source>
</evidence>
<keyword evidence="2" id="KW-0812">Transmembrane</keyword>